<dbReference type="Pfam" id="PF01835">
    <property type="entry name" value="MG2"/>
    <property type="match status" value="1"/>
</dbReference>
<dbReference type="EMBL" id="CVRI01000048">
    <property type="protein sequence ID" value="CRK99058.1"/>
    <property type="molecule type" value="Genomic_DNA"/>
</dbReference>
<dbReference type="Gene3D" id="4.10.400.10">
    <property type="entry name" value="Low-density Lipoprotein Receptor"/>
    <property type="match status" value="1"/>
</dbReference>
<dbReference type="Pfam" id="PF07678">
    <property type="entry name" value="TED_complement"/>
    <property type="match status" value="1"/>
</dbReference>
<dbReference type="Pfam" id="PF07677">
    <property type="entry name" value="A2M_recep"/>
    <property type="match status" value="1"/>
</dbReference>
<dbReference type="InterPro" id="IPR002890">
    <property type="entry name" value="MG2"/>
</dbReference>
<feature type="chain" id="PRO_5013017948" evidence="4">
    <location>
        <begin position="32"/>
        <end position="1844"/>
    </location>
</feature>
<dbReference type="Gene3D" id="6.20.50.160">
    <property type="match status" value="1"/>
</dbReference>
<dbReference type="Pfam" id="PF00207">
    <property type="entry name" value="A2M"/>
    <property type="match status" value="1"/>
</dbReference>
<sequence length="1844" mass="212183">MKCLWHRFTTTMSCGALLSLVILSLITVTLTQNLNEVPRFNTENNLNQNYPTPAYRTVDDLEKTTFRDTFGNSIDQNYPFSQGNNVGRDFDSRPGARPGLSRDRDQSREREQDRNRNRIGTQPGRNRDRTNYNPLSRNPLNPIFESNINNIDNPLIHDATYFVVASRMVRPNQIYRVFVSVFIESEDPITVRASISCDGVEMGSDSQIIKTGEPETLLMRVPSTTVPGDYKLRVEGKYEKAFGGIAFLNETKLTFSQRSMTIFVQTNKPVYKQGDLVQFRAIPITTELKGYDNAVDVYMLDPNRHIMRRWLSRQSNYGTVSLDYRLSDQPVYGEWIIQVVAQGQTEEHKFQVEEYYQTRFEVNVTMPAFFFETDPYLHGKVMANFTNGSPVHGNLTLRAIFRPIGFFDVKNINQQFRVWNMGYEPEVDPRNVRYDAYKRIVYNYNTELYSGKQGYSTNNPFLNTQYNNQINQVNRDPYSNLNPTIDQTTDPRYLGTGSIGSGYQDNYVVETRYNFEEDWPFWIDKPEQSTWSRFTPGYSDPYRNTLPYLRFFNGTFEFKYPMYELKQMVPNLANMEVLIIAQVGERYYDEIIEGYSIARIYNSSIKVGFMGGTPQVIKPMMPMTVYVIAEYHDGSKLPLSNYYQSVMEITGTVDSRNGGRRDYPQTILRMSEKPGVWELKIDLRNDLQLDNSRQSKDFLREISQLKLFANYVDPFGERAQAEILFLSHFSPQNNHIKVTTSTTDGKVGEYIVFHIEANFFMESFQYMVMSKGIILTNGVEAFKDGVRTMSVTLSAEMAPVATMVVWNIGPYGQIVADSITFPVNGISRNEFSVFINNRKHRTGEKVEVAIYGEPGSYVGLSGIDNAFYTMQAGNELTYANVITQMSKFDEETNGTFSHRWYSHEGNPDELVYFPSSTYGIDANRTFEYIGLVVFTDGIVPRRPDNCNITTGYAECLNGRCYRVDKKCDGFFDCEDGADEAGCDYHNHTLLSEFRKFRFNRVQRHYDNVWMWKDVNIGPHGRYVFTLDVPDIPALWMVSAFSVSPSDGYGMIRFPLEYVGCQPFYINVEMPSECRQGEQVGIRVTVFNYMTTSVEATVVLHGSPDYKFVHVDEDGIVKSYSPRTSYGEHQFFIYLEPQSSTIVYIPIVPTRLGDIKVKVHASTLLGSDRIERMLNVKADGLPQYRHQSILLDLSNRAYAFQYMHVNVTETPIIPYQVERYYVYGSNRARISLVGDVVGPIFPNMPVNASSLLHLPMESAEQNMFSFAANLYTIMYMRLINQRNRTTEREAFKHINIGYQRQMSYLMPDGSFSLFRSDWNQSASSVWLTAYCARIFQDANFYEWENFIYIDPVVLQKNMAWLLRHQLPEGSFYEVTWSPDRKVNDSSNYNERKFMNNNQHNISLTAHVLITLTTVKDLADGLSSRISLAQQRAVQYLDQKLVYLKERGTAYEIAIVAYAMMLAKAPKAEAAFNLLANIRRNTGEYSYWGNDQLPLPPTKLENQKYFSLPRLPYEFDALNIETTAYALLTYVSRQEILVDSIVSWLNAQRLTDGGWASTQDTGMAMKALIEYTIRTRIRDVSQLSITLEATSLQGKTKSLEIHDRNIAQLQNLEIPNAWGTVKVQARGAGFAILQMSVQYNVDMEKYQTKPPTKAFDLHTKAIFHGRNQSHINYLSCASWANMNESIRSGMAVLDVAIPTGYIIQQQKLDSYILSKRVRNLQRAKFADTKVLFYFDFLDNETTCVNFTVERWLPVANMSRYLPIRVYDYYAPERFNETIFDSLPTYLLNICEVCGSSQCPYCSIYNAAFKSSISFVLLLTTVSAVIFRHFRISNHNLLPQWNSWPGN</sequence>
<feature type="compositionally biased region" description="Polar residues" evidence="3">
    <location>
        <begin position="70"/>
        <end position="85"/>
    </location>
</feature>
<evidence type="ECO:0000256" key="2">
    <source>
        <dbReference type="PROSITE-ProRule" id="PRU00124"/>
    </source>
</evidence>
<keyword evidence="4" id="KW-0732">Signal</keyword>
<dbReference type="SUPFAM" id="SSF48239">
    <property type="entry name" value="Terpenoid cyclases/Protein prenyltransferases"/>
    <property type="match status" value="1"/>
</dbReference>
<feature type="domain" description="Alpha-2-macroglobulin" evidence="6">
    <location>
        <begin position="1008"/>
        <end position="1099"/>
    </location>
</feature>
<dbReference type="SMART" id="SM01419">
    <property type="entry name" value="Thiol-ester_cl"/>
    <property type="match status" value="1"/>
</dbReference>
<evidence type="ECO:0000259" key="6">
    <source>
        <dbReference type="SMART" id="SM01360"/>
    </source>
</evidence>
<dbReference type="PROSITE" id="PS50068">
    <property type="entry name" value="LDLRA_2"/>
    <property type="match status" value="1"/>
</dbReference>
<dbReference type="SMART" id="SM01360">
    <property type="entry name" value="A2M"/>
    <property type="match status" value="1"/>
</dbReference>
<dbReference type="InterPro" id="IPR008930">
    <property type="entry name" value="Terpenoid_cyclase/PrenylTrfase"/>
</dbReference>
<dbReference type="SUPFAM" id="SSF57424">
    <property type="entry name" value="LDL receptor-like module"/>
    <property type="match status" value="1"/>
</dbReference>
<dbReference type="CDD" id="cd02891">
    <property type="entry name" value="A2M_like"/>
    <property type="match status" value="1"/>
</dbReference>
<dbReference type="Gene3D" id="2.60.40.690">
    <property type="entry name" value="Alpha-macroglobulin, receptor-binding domain"/>
    <property type="match status" value="1"/>
</dbReference>
<dbReference type="Pfam" id="PF07703">
    <property type="entry name" value="A2M_BRD"/>
    <property type="match status" value="1"/>
</dbReference>
<dbReference type="InterPro" id="IPR036595">
    <property type="entry name" value="A-macroglobulin_rcpt-bd_sf"/>
</dbReference>
<feature type="compositionally biased region" description="Polar residues" evidence="3">
    <location>
        <begin position="131"/>
        <end position="140"/>
    </location>
</feature>
<protein>
    <submittedName>
        <fullName evidence="8">CLUMA_CG012102, isoform A</fullName>
    </submittedName>
</protein>
<evidence type="ECO:0000313" key="8">
    <source>
        <dbReference type="EMBL" id="CRK99058.1"/>
    </source>
</evidence>
<name>A0A1J1IH12_9DIPT</name>
<evidence type="ECO:0000259" key="5">
    <source>
        <dbReference type="SMART" id="SM01359"/>
    </source>
</evidence>
<dbReference type="CDD" id="cd00112">
    <property type="entry name" value="LDLa"/>
    <property type="match status" value="1"/>
</dbReference>
<dbReference type="InterPro" id="IPR011625">
    <property type="entry name" value="A2M_N_BRD"/>
</dbReference>
<dbReference type="InterPro" id="IPR001599">
    <property type="entry name" value="Macroglobln_a2"/>
</dbReference>
<dbReference type="InterPro" id="IPR011626">
    <property type="entry name" value="Alpha-macroglobulin_TED"/>
</dbReference>
<dbReference type="InterPro" id="IPR002172">
    <property type="entry name" value="LDrepeatLR_classA_rpt"/>
</dbReference>
<dbReference type="InterPro" id="IPR047565">
    <property type="entry name" value="Alpha-macroglob_thiol-ester_cl"/>
</dbReference>
<dbReference type="SMART" id="SM00192">
    <property type="entry name" value="LDLa"/>
    <property type="match status" value="1"/>
</dbReference>
<feature type="signal peptide" evidence="4">
    <location>
        <begin position="1"/>
        <end position="31"/>
    </location>
</feature>
<dbReference type="STRING" id="568069.A0A1J1IH12"/>
<dbReference type="Gene3D" id="2.60.40.1930">
    <property type="match status" value="2"/>
</dbReference>
<evidence type="ECO:0000256" key="1">
    <source>
        <dbReference type="ARBA" id="ARBA00023157"/>
    </source>
</evidence>
<dbReference type="Gene3D" id="1.50.10.20">
    <property type="match status" value="1"/>
</dbReference>
<feature type="disulfide bond" evidence="2">
    <location>
        <begin position="955"/>
        <end position="973"/>
    </location>
</feature>
<dbReference type="GO" id="GO:0004866">
    <property type="term" value="F:endopeptidase inhibitor activity"/>
    <property type="evidence" value="ECO:0007669"/>
    <property type="project" value="InterPro"/>
</dbReference>
<dbReference type="Proteomes" id="UP000183832">
    <property type="component" value="Unassembled WGS sequence"/>
</dbReference>
<evidence type="ECO:0000256" key="4">
    <source>
        <dbReference type="SAM" id="SignalP"/>
    </source>
</evidence>
<dbReference type="Gene3D" id="2.20.130.20">
    <property type="match status" value="1"/>
</dbReference>
<keyword evidence="1 2" id="KW-1015">Disulfide bond</keyword>
<dbReference type="InterPro" id="IPR009048">
    <property type="entry name" value="A-macroglobulin_rcpt-bd"/>
</dbReference>
<dbReference type="InterPro" id="IPR050473">
    <property type="entry name" value="A2M/Complement_sys"/>
</dbReference>
<dbReference type="OrthoDB" id="6359008at2759"/>
<gene>
    <name evidence="8" type="primary">similar to CD109 antigen</name>
    <name evidence="8" type="ORF">CLUMA_CG012102</name>
</gene>
<evidence type="ECO:0000313" key="9">
    <source>
        <dbReference type="Proteomes" id="UP000183832"/>
    </source>
</evidence>
<feature type="region of interest" description="Disordered" evidence="3">
    <location>
        <begin position="70"/>
        <end position="140"/>
    </location>
</feature>
<dbReference type="SUPFAM" id="SSF49410">
    <property type="entry name" value="Alpha-macroglobulin receptor domain"/>
    <property type="match status" value="1"/>
</dbReference>
<dbReference type="PANTHER" id="PTHR11412:SF172">
    <property type="entry name" value="LD23292P"/>
    <property type="match status" value="1"/>
</dbReference>
<proteinExistence type="predicted"/>
<dbReference type="SMART" id="SM01361">
    <property type="entry name" value="A2M_recep"/>
    <property type="match status" value="1"/>
</dbReference>
<feature type="domain" description="Alpha-2-macroglobulin bait region" evidence="5">
    <location>
        <begin position="736"/>
        <end position="870"/>
    </location>
</feature>
<evidence type="ECO:0000259" key="7">
    <source>
        <dbReference type="SMART" id="SM01361"/>
    </source>
</evidence>
<dbReference type="GO" id="GO:0005615">
    <property type="term" value="C:extracellular space"/>
    <property type="evidence" value="ECO:0007669"/>
    <property type="project" value="InterPro"/>
</dbReference>
<dbReference type="PANTHER" id="PTHR11412">
    <property type="entry name" value="MACROGLOBULIN / COMPLEMENT"/>
    <property type="match status" value="1"/>
</dbReference>
<dbReference type="Gene3D" id="2.60.40.2950">
    <property type="match status" value="1"/>
</dbReference>
<keyword evidence="9" id="KW-1185">Reference proteome</keyword>
<reference evidence="8 9" key="1">
    <citation type="submission" date="2015-04" db="EMBL/GenBank/DDBJ databases">
        <authorList>
            <person name="Syromyatnikov M.Y."/>
            <person name="Popov V.N."/>
        </authorList>
    </citation>
    <scope>NUCLEOTIDE SEQUENCE [LARGE SCALE GENOMIC DNA]</scope>
</reference>
<dbReference type="Pfam" id="PF17791">
    <property type="entry name" value="MG3"/>
    <property type="match status" value="1"/>
</dbReference>
<feature type="domain" description="Alpha-macroglobulin receptor-binding" evidence="7">
    <location>
        <begin position="1686"/>
        <end position="1777"/>
    </location>
</feature>
<evidence type="ECO:0000256" key="3">
    <source>
        <dbReference type="SAM" id="MobiDB-lite"/>
    </source>
</evidence>
<comment type="caution">
    <text evidence="2">Lacks conserved residue(s) required for the propagation of feature annotation.</text>
</comment>
<feature type="compositionally biased region" description="Basic and acidic residues" evidence="3">
    <location>
        <begin position="88"/>
        <end position="116"/>
    </location>
</feature>
<dbReference type="InterPro" id="IPR041555">
    <property type="entry name" value="MG3"/>
</dbReference>
<dbReference type="InterPro" id="IPR013783">
    <property type="entry name" value="Ig-like_fold"/>
</dbReference>
<accession>A0A1J1IH12</accession>
<dbReference type="Gene3D" id="2.60.40.10">
    <property type="entry name" value="Immunoglobulins"/>
    <property type="match status" value="1"/>
</dbReference>
<dbReference type="SMART" id="SM01359">
    <property type="entry name" value="A2M_N_2"/>
    <property type="match status" value="1"/>
</dbReference>
<feature type="disulfide bond" evidence="2">
    <location>
        <begin position="967"/>
        <end position="982"/>
    </location>
</feature>
<organism evidence="8 9">
    <name type="scientific">Clunio marinus</name>
    <dbReference type="NCBI Taxonomy" id="568069"/>
    <lineage>
        <taxon>Eukaryota</taxon>
        <taxon>Metazoa</taxon>
        <taxon>Ecdysozoa</taxon>
        <taxon>Arthropoda</taxon>
        <taxon>Hexapoda</taxon>
        <taxon>Insecta</taxon>
        <taxon>Pterygota</taxon>
        <taxon>Neoptera</taxon>
        <taxon>Endopterygota</taxon>
        <taxon>Diptera</taxon>
        <taxon>Nematocera</taxon>
        <taxon>Chironomoidea</taxon>
        <taxon>Chironomidae</taxon>
        <taxon>Clunio</taxon>
    </lineage>
</organism>
<dbReference type="InterPro" id="IPR036055">
    <property type="entry name" value="LDL_receptor-like_sf"/>
</dbReference>